<reference evidence="1 2" key="2">
    <citation type="submission" date="2017-10" db="EMBL/GenBank/DDBJ databases">
        <title>Extensive intraspecific genome diversity in a model arbuscular mycorrhizal fungus.</title>
        <authorList>
            <person name="Chen E.C.H."/>
            <person name="Morin E."/>
            <person name="Baudet D."/>
            <person name="Noel J."/>
            <person name="Ndikumana S."/>
            <person name="Charron P."/>
            <person name="St-Onge C."/>
            <person name="Giorgi J."/>
            <person name="Grigoriev I.V."/>
            <person name="Roux C."/>
            <person name="Martin F.M."/>
            <person name="Corradi N."/>
        </authorList>
    </citation>
    <scope>NUCLEOTIDE SEQUENCE [LARGE SCALE GENOMIC DNA]</scope>
    <source>
        <strain evidence="1 2">C2</strain>
    </source>
</reference>
<dbReference type="VEuPathDB" id="FungiDB:RhiirA1_353862"/>
<dbReference type="AlphaFoldDB" id="A0A2N1NJR8"/>
<organism evidence="1 2">
    <name type="scientific">Rhizophagus irregularis</name>
    <dbReference type="NCBI Taxonomy" id="588596"/>
    <lineage>
        <taxon>Eukaryota</taxon>
        <taxon>Fungi</taxon>
        <taxon>Fungi incertae sedis</taxon>
        <taxon>Mucoromycota</taxon>
        <taxon>Glomeromycotina</taxon>
        <taxon>Glomeromycetes</taxon>
        <taxon>Glomerales</taxon>
        <taxon>Glomeraceae</taxon>
        <taxon>Rhizophagus</taxon>
    </lineage>
</organism>
<evidence type="ECO:0000313" key="1">
    <source>
        <dbReference type="EMBL" id="PKK74146.1"/>
    </source>
</evidence>
<gene>
    <name evidence="1" type="ORF">RhiirC2_656701</name>
</gene>
<dbReference type="EMBL" id="LLXL01000322">
    <property type="protein sequence ID" value="PKK74146.1"/>
    <property type="molecule type" value="Genomic_DNA"/>
</dbReference>
<dbReference type="Proteomes" id="UP000233469">
    <property type="component" value="Unassembled WGS sequence"/>
</dbReference>
<comment type="caution">
    <text evidence="1">The sequence shown here is derived from an EMBL/GenBank/DDBJ whole genome shotgun (WGS) entry which is preliminary data.</text>
</comment>
<evidence type="ECO:0000313" key="2">
    <source>
        <dbReference type="Proteomes" id="UP000233469"/>
    </source>
</evidence>
<reference evidence="1 2" key="1">
    <citation type="submission" date="2016-04" db="EMBL/GenBank/DDBJ databases">
        <title>Genome analyses suggest a sexual origin of heterokaryosis in a supposedly ancient asexual fungus.</title>
        <authorList>
            <person name="Ropars J."/>
            <person name="Sedzielewska K."/>
            <person name="Noel J."/>
            <person name="Charron P."/>
            <person name="Farinelli L."/>
            <person name="Marton T."/>
            <person name="Kruger M."/>
            <person name="Pelin A."/>
            <person name="Brachmann A."/>
            <person name="Corradi N."/>
        </authorList>
    </citation>
    <scope>NUCLEOTIDE SEQUENCE [LARGE SCALE GENOMIC DNA]</scope>
    <source>
        <strain evidence="1 2">C2</strain>
    </source>
</reference>
<feature type="non-terminal residue" evidence="1">
    <location>
        <position position="1"/>
    </location>
</feature>
<accession>A0A2N1NJR8</accession>
<name>A0A2N1NJR8_9GLOM</name>
<sequence length="72" mass="8918">KNSLVTLWRYLWGKWYCDKRWPLWVRSICEEKISILKITMFVKGYWKMVKFFQSCLNFVVYVLLTKVIPHQQ</sequence>
<proteinExistence type="predicted"/>
<protein>
    <submittedName>
        <fullName evidence="1">Uncharacterized protein</fullName>
    </submittedName>
</protein>